<keyword evidence="5" id="KW-0378">Hydrolase</keyword>
<dbReference type="InterPro" id="IPR005135">
    <property type="entry name" value="Endo/exonuclease/phosphatase"/>
</dbReference>
<comment type="similarity">
    <text evidence="2">Belongs to the DNA repair enzymes AP/ExoA family.</text>
</comment>
<evidence type="ECO:0000256" key="2">
    <source>
        <dbReference type="ARBA" id="ARBA00007092"/>
    </source>
</evidence>
<comment type="catalytic activity">
    <reaction evidence="1">
        <text>Exonucleolytic cleavage in the 3'- to 5'-direction to yield nucleoside 5'-phosphates.</text>
        <dbReference type="EC" id="3.1.11.2"/>
    </reaction>
</comment>
<dbReference type="EMBL" id="JAIZAY010000010">
    <property type="protein sequence ID" value="KAJ8035455.1"/>
    <property type="molecule type" value="Genomic_DNA"/>
</dbReference>
<feature type="binding site" evidence="7">
    <location>
        <position position="11"/>
    </location>
    <ligand>
        <name>Mg(2+)</name>
        <dbReference type="ChEBI" id="CHEBI:18420"/>
        <label>1</label>
    </ligand>
</feature>
<comment type="cofactor">
    <cofactor evidence="7">
        <name>Mg(2+)</name>
        <dbReference type="ChEBI" id="CHEBI:18420"/>
    </cofactor>
    <cofactor evidence="7">
        <name>Mn(2+)</name>
        <dbReference type="ChEBI" id="CHEBI:29035"/>
    </cofactor>
    <text evidence="7">Probably binds two magnesium or manganese ions per subunit.</text>
</comment>
<evidence type="ECO:0000256" key="6">
    <source>
        <dbReference type="ARBA" id="ARBA00022842"/>
    </source>
</evidence>
<feature type="binding site" evidence="7">
    <location>
        <position position="40"/>
    </location>
    <ligand>
        <name>Mg(2+)</name>
        <dbReference type="ChEBI" id="CHEBI:18420"/>
        <label>1</label>
    </ligand>
</feature>
<dbReference type="OrthoDB" id="8961218at2759"/>
<dbReference type="InterPro" id="IPR036691">
    <property type="entry name" value="Endo/exonu/phosph_ase_sf"/>
</dbReference>
<dbReference type="EC" id="3.1.11.2" evidence="3"/>
<proteinExistence type="inferred from homology"/>
<evidence type="ECO:0000259" key="9">
    <source>
        <dbReference type="Pfam" id="PF03372"/>
    </source>
</evidence>
<dbReference type="PANTHER" id="PTHR22748">
    <property type="entry name" value="AP ENDONUCLEASE"/>
    <property type="match status" value="1"/>
</dbReference>
<name>A0A9Q1BZ46_HOLLE</name>
<dbReference type="InterPro" id="IPR004808">
    <property type="entry name" value="AP_endonuc_1"/>
</dbReference>
<reference evidence="10" key="1">
    <citation type="submission" date="2021-10" db="EMBL/GenBank/DDBJ databases">
        <title>Tropical sea cucumber genome reveals ecological adaptation and Cuvierian tubules defense mechanism.</title>
        <authorList>
            <person name="Chen T."/>
        </authorList>
    </citation>
    <scope>NUCLEOTIDE SEQUENCE</scope>
    <source>
        <strain evidence="10">Nanhai2018</strain>
        <tissue evidence="10">Muscle</tissue>
    </source>
</reference>
<dbReference type="Proteomes" id="UP001152320">
    <property type="component" value="Chromosome 10"/>
</dbReference>
<protein>
    <recommendedName>
        <fullName evidence="3">exodeoxyribonuclease III</fullName>
        <ecNumber evidence="3">3.1.11.2</ecNumber>
    </recommendedName>
</protein>
<dbReference type="Pfam" id="PF03372">
    <property type="entry name" value="Exo_endo_phos"/>
    <property type="match status" value="1"/>
</dbReference>
<comment type="caution">
    <text evidence="10">The sequence shown here is derived from an EMBL/GenBank/DDBJ whole genome shotgun (WGS) entry which is preliminary data.</text>
</comment>
<keyword evidence="6 7" id="KW-0460">Magnesium</keyword>
<sequence length="219" mass="25240">MSADLTIVSYNARGLRQPKIRRQLFAYLHSRNFDICCIQETHSSFSDEKYWENEWGGKVLFSHGDTNSRGVCILLKPSINYEIIKLDTHTFGRYIFIDVLLNEQVYTLVCLYGPNNDTPVFFSNISSKLLSFRGGSIVLAGDFNFVFNLEHDKKGGNCNTNFKTRTECLALMTSHHLLAIWRERNPCLKYFTWSSNITPGIHCRLDFLPCCKTFVSCHK</sequence>
<evidence type="ECO:0000313" key="10">
    <source>
        <dbReference type="EMBL" id="KAJ8035455.1"/>
    </source>
</evidence>
<dbReference type="GO" id="GO:0003906">
    <property type="term" value="F:DNA-(apurinic or apyrimidinic site) endonuclease activity"/>
    <property type="evidence" value="ECO:0007669"/>
    <property type="project" value="TreeGrafter"/>
</dbReference>
<dbReference type="GO" id="GO:0008311">
    <property type="term" value="F:double-stranded DNA 3'-5' DNA exonuclease activity"/>
    <property type="evidence" value="ECO:0007669"/>
    <property type="project" value="UniProtKB-EC"/>
</dbReference>
<keyword evidence="11" id="KW-1185">Reference proteome</keyword>
<keyword evidence="4 7" id="KW-0479">Metal-binding</keyword>
<evidence type="ECO:0000313" key="11">
    <source>
        <dbReference type="Proteomes" id="UP001152320"/>
    </source>
</evidence>
<dbReference type="CDD" id="cd09076">
    <property type="entry name" value="L1-EN"/>
    <property type="match status" value="1"/>
</dbReference>
<evidence type="ECO:0000256" key="7">
    <source>
        <dbReference type="PIRSR" id="PIRSR604808-2"/>
    </source>
</evidence>
<dbReference type="GO" id="GO:0005634">
    <property type="term" value="C:nucleus"/>
    <property type="evidence" value="ECO:0007669"/>
    <property type="project" value="TreeGrafter"/>
</dbReference>
<dbReference type="PANTHER" id="PTHR22748:SF26">
    <property type="entry name" value="ENDONUCLEASE_EXONUCLEASE_PHOSPHATASE DOMAIN-CONTAINING PROTEIN"/>
    <property type="match status" value="1"/>
</dbReference>
<dbReference type="SUPFAM" id="SSF56219">
    <property type="entry name" value="DNase I-like"/>
    <property type="match status" value="1"/>
</dbReference>
<dbReference type="GO" id="GO:0046872">
    <property type="term" value="F:metal ion binding"/>
    <property type="evidence" value="ECO:0007669"/>
    <property type="project" value="UniProtKB-KW"/>
</dbReference>
<evidence type="ECO:0000256" key="1">
    <source>
        <dbReference type="ARBA" id="ARBA00000493"/>
    </source>
</evidence>
<dbReference type="GO" id="GO:0008081">
    <property type="term" value="F:phosphoric diester hydrolase activity"/>
    <property type="evidence" value="ECO:0007669"/>
    <property type="project" value="TreeGrafter"/>
</dbReference>
<evidence type="ECO:0000256" key="5">
    <source>
        <dbReference type="ARBA" id="ARBA00022801"/>
    </source>
</evidence>
<feature type="domain" description="Endonuclease/exonuclease/phosphatase" evidence="9">
    <location>
        <begin position="8"/>
        <end position="145"/>
    </location>
</feature>
<feature type="binding site" evidence="7">
    <location>
        <position position="142"/>
    </location>
    <ligand>
        <name>Mg(2+)</name>
        <dbReference type="ChEBI" id="CHEBI:18420"/>
        <label>1</label>
    </ligand>
</feature>
<keyword evidence="7" id="KW-0464">Manganese</keyword>
<organism evidence="10 11">
    <name type="scientific">Holothuria leucospilota</name>
    <name type="common">Black long sea cucumber</name>
    <name type="synonym">Mertensiothuria leucospilota</name>
    <dbReference type="NCBI Taxonomy" id="206669"/>
    <lineage>
        <taxon>Eukaryota</taxon>
        <taxon>Metazoa</taxon>
        <taxon>Echinodermata</taxon>
        <taxon>Eleutherozoa</taxon>
        <taxon>Echinozoa</taxon>
        <taxon>Holothuroidea</taxon>
        <taxon>Aspidochirotacea</taxon>
        <taxon>Aspidochirotida</taxon>
        <taxon>Holothuriidae</taxon>
        <taxon>Holothuria</taxon>
    </lineage>
</organism>
<accession>A0A9Q1BZ46</accession>
<feature type="site" description="Transition state stabilizer" evidence="8">
    <location>
        <position position="144"/>
    </location>
</feature>
<dbReference type="AlphaFoldDB" id="A0A9Q1BZ46"/>
<evidence type="ECO:0000256" key="8">
    <source>
        <dbReference type="PIRSR" id="PIRSR604808-3"/>
    </source>
</evidence>
<evidence type="ECO:0000256" key="3">
    <source>
        <dbReference type="ARBA" id="ARBA00012115"/>
    </source>
</evidence>
<dbReference type="Gene3D" id="3.60.10.10">
    <property type="entry name" value="Endonuclease/exonuclease/phosphatase"/>
    <property type="match status" value="1"/>
</dbReference>
<dbReference type="GO" id="GO:0006284">
    <property type="term" value="P:base-excision repair"/>
    <property type="evidence" value="ECO:0007669"/>
    <property type="project" value="TreeGrafter"/>
</dbReference>
<evidence type="ECO:0000256" key="4">
    <source>
        <dbReference type="ARBA" id="ARBA00022723"/>
    </source>
</evidence>
<gene>
    <name evidence="10" type="ORF">HOLleu_22688</name>
</gene>
<feature type="binding site" evidence="7">
    <location>
        <position position="144"/>
    </location>
    <ligand>
        <name>Mg(2+)</name>
        <dbReference type="ChEBI" id="CHEBI:18420"/>
        <label>1</label>
    </ligand>
</feature>